<proteinExistence type="predicted"/>
<dbReference type="EMBL" id="LAZR01070298">
    <property type="protein sequence ID" value="KKK42862.1"/>
    <property type="molecule type" value="Genomic_DNA"/>
</dbReference>
<reference evidence="1" key="1">
    <citation type="journal article" date="2015" name="Nature">
        <title>Complex archaea that bridge the gap between prokaryotes and eukaryotes.</title>
        <authorList>
            <person name="Spang A."/>
            <person name="Saw J.H."/>
            <person name="Jorgensen S.L."/>
            <person name="Zaremba-Niedzwiedzka K."/>
            <person name="Martijn J."/>
            <person name="Lind A.E."/>
            <person name="van Eijk R."/>
            <person name="Schleper C."/>
            <person name="Guy L."/>
            <person name="Ettema T.J."/>
        </authorList>
    </citation>
    <scope>NUCLEOTIDE SEQUENCE</scope>
</reference>
<evidence type="ECO:0000313" key="1">
    <source>
        <dbReference type="EMBL" id="KKK42862.1"/>
    </source>
</evidence>
<name>A0A0F8VET7_9ZZZZ</name>
<dbReference type="AlphaFoldDB" id="A0A0F8VET7"/>
<organism evidence="1">
    <name type="scientific">marine sediment metagenome</name>
    <dbReference type="NCBI Taxonomy" id="412755"/>
    <lineage>
        <taxon>unclassified sequences</taxon>
        <taxon>metagenomes</taxon>
        <taxon>ecological metagenomes</taxon>
    </lineage>
</organism>
<dbReference type="Pfam" id="PF26092">
    <property type="entry name" value="T4_Y16D"/>
    <property type="match status" value="1"/>
</dbReference>
<protein>
    <submittedName>
        <fullName evidence="1">Uncharacterized protein</fullName>
    </submittedName>
</protein>
<gene>
    <name evidence="1" type="ORF">LCGC14_3169430</name>
</gene>
<sequence>MAEWEPPENIRPFMVCAAIRRKSDGAIIAGPRHFDSIMQQAIKGHVVEAELNRTWADADQGFIDQWGRFHDRTEAAEFAFDAGQITDRLNLLYSEDLY</sequence>
<dbReference type="InterPro" id="IPR058630">
    <property type="entry name" value="T4_Y16D"/>
</dbReference>
<comment type="caution">
    <text evidence="1">The sequence shown here is derived from an EMBL/GenBank/DDBJ whole genome shotgun (WGS) entry which is preliminary data.</text>
</comment>
<accession>A0A0F8VET7</accession>